<dbReference type="GeneID" id="14539081"/>
<evidence type="ECO:0000256" key="5">
    <source>
        <dbReference type="PIRSR" id="PIRSR000097-2"/>
    </source>
</evidence>
<comment type="similarity">
    <text evidence="1">Belongs to the aldo/keto reductase family.</text>
</comment>
<keyword evidence="2" id="KW-0521">NADP</keyword>
<dbReference type="Gene3D" id="3.20.20.100">
    <property type="entry name" value="NADP-dependent oxidoreductase domain"/>
    <property type="match status" value="1"/>
</dbReference>
<name>H8X2A3_CANO9</name>
<dbReference type="Proteomes" id="UP000005018">
    <property type="component" value="Chromosome 2"/>
</dbReference>
<dbReference type="PRINTS" id="PR00069">
    <property type="entry name" value="ALDKETRDTASE"/>
</dbReference>
<dbReference type="OrthoDB" id="416253at2759"/>
<feature type="active site" description="Proton donor" evidence="4">
    <location>
        <position position="82"/>
    </location>
</feature>
<dbReference type="HOGENOM" id="CLU_023205_0_3_1"/>
<dbReference type="InterPro" id="IPR036812">
    <property type="entry name" value="NAD(P)_OxRdtase_dom_sf"/>
</dbReference>
<dbReference type="EMBL" id="HE681720">
    <property type="protein sequence ID" value="CCG22825.1"/>
    <property type="molecule type" value="Genomic_DNA"/>
</dbReference>
<protein>
    <recommendedName>
        <fullName evidence="6">NADP-dependent oxidoreductase domain-containing protein</fullName>
    </recommendedName>
</protein>
<evidence type="ECO:0000313" key="7">
    <source>
        <dbReference type="EMBL" id="CCG22825.1"/>
    </source>
</evidence>
<evidence type="ECO:0000256" key="1">
    <source>
        <dbReference type="ARBA" id="ARBA00007905"/>
    </source>
</evidence>
<feature type="binding site" evidence="5">
    <location>
        <position position="143"/>
    </location>
    <ligand>
        <name>substrate</name>
    </ligand>
</feature>
<dbReference type="Pfam" id="PF00248">
    <property type="entry name" value="Aldo_ket_red"/>
    <property type="match status" value="1"/>
</dbReference>
<dbReference type="KEGG" id="cot:CORT_0B11260"/>
<reference evidence="7 8" key="1">
    <citation type="journal article" date="2012" name="PLoS ONE">
        <title>Sequence and analysis of the genome of the pathogenic yeast Candida orthopsilosis.</title>
        <authorList>
            <person name="Riccombeni A."/>
            <person name="Vidanes G."/>
            <person name="Proux-Wera E."/>
            <person name="Wolfe K.H."/>
            <person name="Butler G."/>
        </authorList>
    </citation>
    <scope>NUCLEOTIDE SEQUENCE [LARGE SCALE GENOMIC DNA]</scope>
    <source>
        <strain evidence="7 8">Co 90-125</strain>
    </source>
</reference>
<dbReference type="AlphaFoldDB" id="H8X2A3"/>
<keyword evidence="3" id="KW-0560">Oxidoreductase</keyword>
<evidence type="ECO:0000256" key="3">
    <source>
        <dbReference type="ARBA" id="ARBA00023002"/>
    </source>
</evidence>
<dbReference type="SUPFAM" id="SSF51430">
    <property type="entry name" value="NAD(P)-linked oxidoreductase"/>
    <property type="match status" value="1"/>
</dbReference>
<dbReference type="GO" id="GO:0016616">
    <property type="term" value="F:oxidoreductase activity, acting on the CH-OH group of donors, NAD or NADP as acceptor"/>
    <property type="evidence" value="ECO:0007669"/>
    <property type="project" value="UniProtKB-ARBA"/>
</dbReference>
<evidence type="ECO:0000259" key="6">
    <source>
        <dbReference type="Pfam" id="PF00248"/>
    </source>
</evidence>
<dbReference type="PANTHER" id="PTHR43827">
    <property type="entry name" value="2,5-DIKETO-D-GLUCONIC ACID REDUCTASE"/>
    <property type="match status" value="1"/>
</dbReference>
<dbReference type="RefSeq" id="XP_003868259.1">
    <property type="nucleotide sequence ID" value="XM_003868211.1"/>
</dbReference>
<accession>H8X2A3</accession>
<gene>
    <name evidence="7" type="ORF">CORT_0B11260</name>
</gene>
<evidence type="ECO:0000256" key="2">
    <source>
        <dbReference type="ARBA" id="ARBA00022857"/>
    </source>
</evidence>
<feature type="domain" description="NADP-dependent oxidoreductase" evidence="6">
    <location>
        <begin position="59"/>
        <end position="297"/>
    </location>
</feature>
<evidence type="ECO:0000256" key="4">
    <source>
        <dbReference type="PIRSR" id="PIRSR000097-1"/>
    </source>
</evidence>
<proteinExistence type="inferred from homology"/>
<dbReference type="eggNOG" id="KOG1577">
    <property type="taxonomic scope" value="Eukaryota"/>
</dbReference>
<dbReference type="InterPro" id="IPR020471">
    <property type="entry name" value="AKR"/>
</dbReference>
<dbReference type="InterPro" id="IPR023210">
    <property type="entry name" value="NADP_OxRdtase_dom"/>
</dbReference>
<organism evidence="7 8">
    <name type="scientific">Candida orthopsilosis (strain 90-125)</name>
    <name type="common">Yeast</name>
    <dbReference type="NCBI Taxonomy" id="1136231"/>
    <lineage>
        <taxon>Eukaryota</taxon>
        <taxon>Fungi</taxon>
        <taxon>Dikarya</taxon>
        <taxon>Ascomycota</taxon>
        <taxon>Saccharomycotina</taxon>
        <taxon>Pichiomycetes</taxon>
        <taxon>Debaryomycetaceae</taxon>
        <taxon>Candida/Lodderomyces clade</taxon>
        <taxon>Candida</taxon>
    </lineage>
</organism>
<dbReference type="PANTHER" id="PTHR43827:SF3">
    <property type="entry name" value="NADP-DEPENDENT OXIDOREDUCTASE DOMAIN-CONTAINING PROTEIN"/>
    <property type="match status" value="1"/>
</dbReference>
<evidence type="ECO:0000313" key="8">
    <source>
        <dbReference type="Proteomes" id="UP000005018"/>
    </source>
</evidence>
<keyword evidence="8" id="KW-1185">Reference proteome</keyword>
<dbReference type="PIRSF" id="PIRSF000097">
    <property type="entry name" value="AKR"/>
    <property type="match status" value="1"/>
</dbReference>
<sequence>MTQFPVSFGYCDQQYTKTIYNIMSLSASKFILSNGNAIPAVAFGISAKHFKHGHGELDKQLIGTLELALKGGVTHIEGAGSYETNEEVGIALKNSMVKRNEVFITAEYLPNEEKHLKHHNPYEELKSDLKDLGSSYVDLYLLHQEVSKGGPGLMKQWSHMERLKEEGLAHSIGVSNFGVEDLNQLLNSKTKWKPVVNQIEFNHYLHDDTPGIAEFCQDQGVLVEAYAVVCHNKSLHYVLTKLADKYDKNSDQILLRWVIQKGLLPITTASKEEHMEDIVNVVNFDLEEGDVEEITRVARKKNHFK</sequence>